<feature type="transmembrane region" description="Helical" evidence="1">
    <location>
        <begin position="102"/>
        <end position="126"/>
    </location>
</feature>
<dbReference type="Pfam" id="PF12730">
    <property type="entry name" value="ABC2_membrane_4"/>
    <property type="match status" value="1"/>
</dbReference>
<keyword evidence="1" id="KW-0472">Membrane</keyword>
<reference evidence="2" key="1">
    <citation type="submission" date="2020-08" db="EMBL/GenBank/DDBJ databases">
        <authorList>
            <person name="Uke A."/>
            <person name="Chhe C."/>
            <person name="Baramee S."/>
            <person name="Kosugi A."/>
        </authorList>
    </citation>
    <scope>NUCLEOTIDE SEQUENCE</scope>
    <source>
        <strain evidence="2">DA-C8</strain>
    </source>
</reference>
<dbReference type="EMBL" id="BMAQ01000028">
    <property type="protein sequence ID" value="GFR38794.1"/>
    <property type="molecule type" value="Genomic_DNA"/>
</dbReference>
<feature type="transmembrane region" description="Helical" evidence="1">
    <location>
        <begin position="16"/>
        <end position="39"/>
    </location>
</feature>
<accession>A0A916VGK0</accession>
<dbReference type="CDD" id="cd21809">
    <property type="entry name" value="ABC-2_lan_permease-like"/>
    <property type="match status" value="1"/>
</dbReference>
<dbReference type="PANTHER" id="PTHR37305:SF1">
    <property type="entry name" value="MEMBRANE PROTEIN"/>
    <property type="match status" value="1"/>
</dbReference>
<protein>
    <submittedName>
        <fullName evidence="2">Multidrug ABC transporter permease</fullName>
    </submittedName>
</protein>
<reference evidence="2" key="2">
    <citation type="journal article" date="2021" name="Data Brief">
        <title>Draft genome sequence data of the facultative, thermophilic, xylanolytic bacterium Paenibacillus sp. strain DA-C8.</title>
        <authorList>
            <person name="Chhe C."/>
            <person name="Uke A."/>
            <person name="Baramee S."/>
            <person name="Ungkulpasvich U."/>
            <person name="Tachaapaikoon C."/>
            <person name="Pason P."/>
            <person name="Waeonukul R."/>
            <person name="Ratanakhanokchai K."/>
            <person name="Kosugi A."/>
        </authorList>
    </citation>
    <scope>NUCLEOTIDE SEQUENCE</scope>
    <source>
        <strain evidence="2">DA-C8</strain>
    </source>
</reference>
<keyword evidence="3" id="KW-1185">Reference proteome</keyword>
<feature type="transmembrane region" description="Helical" evidence="1">
    <location>
        <begin position="221"/>
        <end position="241"/>
    </location>
</feature>
<comment type="caution">
    <text evidence="2">The sequence shown here is derived from an EMBL/GenBank/DDBJ whole genome shotgun (WGS) entry which is preliminary data.</text>
</comment>
<dbReference type="Proteomes" id="UP000654993">
    <property type="component" value="Unassembled WGS sequence"/>
</dbReference>
<name>A0A916VGK0_9BACL</name>
<sequence>MRAVGLEWYKLRRKRVGLMVILFLLVEIGWAFAATSMSISRRPDQAGWEPLIAMVSSMNGLFLPILTAICVSRICDMEHKGSTWKLLLTLSVRRGTLYAAKYLTAVLVMLAVCLLQATAMTAFGMVHDFEPAVSFVLLGRFVLGTMLTTMILIALQQWASMAVKNQAFALALGMVGGFLGLTGDLLPVQVSRFLIWSYYTGLSPITQSYTDESLHFIVREAAPMLPVMAALIAVGAVIYAAGSVHVSRQDV</sequence>
<proteinExistence type="predicted"/>
<evidence type="ECO:0000313" key="3">
    <source>
        <dbReference type="Proteomes" id="UP000654993"/>
    </source>
</evidence>
<dbReference type="PANTHER" id="PTHR37305">
    <property type="entry name" value="INTEGRAL MEMBRANE PROTEIN-RELATED"/>
    <property type="match status" value="1"/>
</dbReference>
<keyword evidence="1" id="KW-0812">Transmembrane</keyword>
<feature type="transmembrane region" description="Helical" evidence="1">
    <location>
        <begin position="167"/>
        <end position="186"/>
    </location>
</feature>
<dbReference type="AlphaFoldDB" id="A0A916VGK0"/>
<gene>
    <name evidence="2" type="primary">cdd3_2</name>
    <name evidence="2" type="ORF">PRECH8_20900</name>
</gene>
<dbReference type="RefSeq" id="WP_200967023.1">
    <property type="nucleotide sequence ID" value="NZ_BMAQ01000028.1"/>
</dbReference>
<feature type="transmembrane region" description="Helical" evidence="1">
    <location>
        <begin position="132"/>
        <end position="155"/>
    </location>
</feature>
<feature type="transmembrane region" description="Helical" evidence="1">
    <location>
        <begin position="51"/>
        <end position="75"/>
    </location>
</feature>
<keyword evidence="1" id="KW-1133">Transmembrane helix</keyword>
<organism evidence="2 3">
    <name type="scientific">Insulibacter thermoxylanivorax</name>
    <dbReference type="NCBI Taxonomy" id="2749268"/>
    <lineage>
        <taxon>Bacteria</taxon>
        <taxon>Bacillati</taxon>
        <taxon>Bacillota</taxon>
        <taxon>Bacilli</taxon>
        <taxon>Bacillales</taxon>
        <taxon>Paenibacillaceae</taxon>
        <taxon>Insulibacter</taxon>
    </lineage>
</organism>
<evidence type="ECO:0000256" key="1">
    <source>
        <dbReference type="SAM" id="Phobius"/>
    </source>
</evidence>
<evidence type="ECO:0000313" key="2">
    <source>
        <dbReference type="EMBL" id="GFR38794.1"/>
    </source>
</evidence>